<sequence>MINEKNIFLNLDATNKQEILEFISKKAVELGISDNQEGVLTDLNKREGEYPTGLQDGFAIPHAKSQYVKTPTILFLKLNNPIEWGTMDDSSVKYIFSLLVPKENEDNIHLQMISKLAVCLLEDDFKEFIQSCNNAKELKDYIIKNMEVE</sequence>
<keyword evidence="1" id="KW-0813">Transport</keyword>
<dbReference type="PANTHER" id="PTHR47738">
    <property type="entry name" value="PTS SYSTEM FRUCTOSE-LIKE EIIA COMPONENT-RELATED"/>
    <property type="match status" value="1"/>
</dbReference>
<accession>A0A9D9H493</accession>
<dbReference type="SUPFAM" id="SSF55804">
    <property type="entry name" value="Phoshotransferase/anion transport protein"/>
    <property type="match status" value="1"/>
</dbReference>
<dbReference type="InterPro" id="IPR051541">
    <property type="entry name" value="PTS_SugarTrans_NitroReg"/>
</dbReference>
<gene>
    <name evidence="7" type="ORF">IAC55_02990</name>
</gene>
<protein>
    <submittedName>
        <fullName evidence="7">PTS sugar transporter subunit IIA</fullName>
    </submittedName>
</protein>
<dbReference type="InterPro" id="IPR002178">
    <property type="entry name" value="PTS_EIIA_type-2_dom"/>
</dbReference>
<evidence type="ECO:0000256" key="2">
    <source>
        <dbReference type="ARBA" id="ARBA00022553"/>
    </source>
</evidence>
<keyword evidence="3 7" id="KW-0762">Sugar transport</keyword>
<evidence type="ECO:0000259" key="6">
    <source>
        <dbReference type="PROSITE" id="PS51094"/>
    </source>
</evidence>
<keyword evidence="5" id="KW-0598">Phosphotransferase system</keyword>
<evidence type="ECO:0000256" key="4">
    <source>
        <dbReference type="ARBA" id="ARBA00022679"/>
    </source>
</evidence>
<evidence type="ECO:0000256" key="1">
    <source>
        <dbReference type="ARBA" id="ARBA00022448"/>
    </source>
</evidence>
<dbReference type="EMBL" id="JADIMX010000057">
    <property type="protein sequence ID" value="MBO8434273.1"/>
    <property type="molecule type" value="Genomic_DNA"/>
</dbReference>
<dbReference type="NCBIfam" id="TIGR00848">
    <property type="entry name" value="fruA"/>
    <property type="match status" value="1"/>
</dbReference>
<dbReference type="PROSITE" id="PS51094">
    <property type="entry name" value="PTS_EIIA_TYPE_2"/>
    <property type="match status" value="1"/>
</dbReference>
<dbReference type="PANTHER" id="PTHR47738:SF1">
    <property type="entry name" value="NITROGEN REGULATORY PROTEIN"/>
    <property type="match status" value="1"/>
</dbReference>
<comment type="caution">
    <text evidence="7">The sequence shown here is derived from an EMBL/GenBank/DDBJ whole genome shotgun (WGS) entry which is preliminary data.</text>
</comment>
<keyword evidence="2" id="KW-0597">Phosphoprotein</keyword>
<dbReference type="InterPro" id="IPR016152">
    <property type="entry name" value="PTrfase/Anion_transptr"/>
</dbReference>
<dbReference type="CDD" id="cd00211">
    <property type="entry name" value="PTS_IIA_fru"/>
    <property type="match status" value="1"/>
</dbReference>
<reference evidence="7" key="1">
    <citation type="submission" date="2020-10" db="EMBL/GenBank/DDBJ databases">
        <authorList>
            <person name="Gilroy R."/>
        </authorList>
    </citation>
    <scope>NUCLEOTIDE SEQUENCE</scope>
    <source>
        <strain evidence="7">F6-4510</strain>
    </source>
</reference>
<dbReference type="Pfam" id="PF00359">
    <property type="entry name" value="PTS_EIIA_2"/>
    <property type="match status" value="1"/>
</dbReference>
<reference evidence="7" key="2">
    <citation type="journal article" date="2021" name="PeerJ">
        <title>Extensive microbial diversity within the chicken gut microbiome revealed by metagenomics and culture.</title>
        <authorList>
            <person name="Gilroy R."/>
            <person name="Ravi A."/>
            <person name="Getino M."/>
            <person name="Pursley I."/>
            <person name="Horton D.L."/>
            <person name="Alikhan N.F."/>
            <person name="Baker D."/>
            <person name="Gharbi K."/>
            <person name="Hall N."/>
            <person name="Watson M."/>
            <person name="Adriaenssens E.M."/>
            <person name="Foster-Nyarko E."/>
            <person name="Jarju S."/>
            <person name="Secka A."/>
            <person name="Antonio M."/>
            <person name="Oren A."/>
            <person name="Chaudhuri R.R."/>
            <person name="La Ragione R."/>
            <person name="Hildebrand F."/>
            <person name="Pallen M.J."/>
        </authorList>
    </citation>
    <scope>NUCLEOTIDE SEQUENCE</scope>
    <source>
        <strain evidence="7">F6-4510</strain>
    </source>
</reference>
<evidence type="ECO:0000256" key="3">
    <source>
        <dbReference type="ARBA" id="ARBA00022597"/>
    </source>
</evidence>
<dbReference type="GO" id="GO:0016020">
    <property type="term" value="C:membrane"/>
    <property type="evidence" value="ECO:0007669"/>
    <property type="project" value="InterPro"/>
</dbReference>
<feature type="domain" description="PTS EIIA type-2" evidence="6">
    <location>
        <begin position="1"/>
        <end position="145"/>
    </location>
</feature>
<dbReference type="InterPro" id="IPR004715">
    <property type="entry name" value="PTS_IIA_fruc"/>
</dbReference>
<organism evidence="7 8">
    <name type="scientific">Candidatus Fimicola merdigallinarum</name>
    <dbReference type="NCBI Taxonomy" id="2840819"/>
    <lineage>
        <taxon>Bacteria</taxon>
        <taxon>Bacillati</taxon>
        <taxon>Bacillota</taxon>
        <taxon>Clostridia</taxon>
        <taxon>Lachnospirales</taxon>
        <taxon>Lachnospiraceae</taxon>
        <taxon>Lachnospiraceae incertae sedis</taxon>
        <taxon>Candidatus Fimicola</taxon>
    </lineage>
</organism>
<dbReference type="GO" id="GO:0008982">
    <property type="term" value="F:protein-N(PI)-phosphohistidine-sugar phosphotransferase activity"/>
    <property type="evidence" value="ECO:0007669"/>
    <property type="project" value="InterPro"/>
</dbReference>
<dbReference type="Gene3D" id="3.40.930.10">
    <property type="entry name" value="Mannitol-specific EII, Chain A"/>
    <property type="match status" value="1"/>
</dbReference>
<evidence type="ECO:0000313" key="7">
    <source>
        <dbReference type="EMBL" id="MBO8434273.1"/>
    </source>
</evidence>
<evidence type="ECO:0000256" key="5">
    <source>
        <dbReference type="ARBA" id="ARBA00022683"/>
    </source>
</evidence>
<dbReference type="GO" id="GO:0030295">
    <property type="term" value="F:protein kinase activator activity"/>
    <property type="evidence" value="ECO:0007669"/>
    <property type="project" value="TreeGrafter"/>
</dbReference>
<dbReference type="GO" id="GO:0009401">
    <property type="term" value="P:phosphoenolpyruvate-dependent sugar phosphotransferase system"/>
    <property type="evidence" value="ECO:0007669"/>
    <property type="project" value="UniProtKB-KW"/>
</dbReference>
<dbReference type="AlphaFoldDB" id="A0A9D9H493"/>
<proteinExistence type="predicted"/>
<evidence type="ECO:0000313" key="8">
    <source>
        <dbReference type="Proteomes" id="UP000823611"/>
    </source>
</evidence>
<keyword evidence="4" id="KW-0808">Transferase</keyword>
<dbReference type="Proteomes" id="UP000823611">
    <property type="component" value="Unassembled WGS sequence"/>
</dbReference>
<name>A0A9D9H493_9FIRM</name>